<keyword evidence="7" id="KW-0175">Coiled coil</keyword>
<reference evidence="10 11" key="1">
    <citation type="submission" date="2014-03" db="EMBL/GenBank/DDBJ databases">
        <title>The Genome Sequence of Plasmodium fragile nilgiri.</title>
        <authorList>
            <consortium name="The Broad Institute Genomics Platform"/>
            <consortium name="The Broad Institute Genome Sequencing Center for Infectious Disease"/>
            <person name="Neafsey D."/>
            <person name="Duraisingh M."/>
            <person name="Young S.K."/>
            <person name="Zeng Q."/>
            <person name="Gargeya S."/>
            <person name="Abouelleil A."/>
            <person name="Alvarado L."/>
            <person name="Chapman S.B."/>
            <person name="Gainer-Dewar J."/>
            <person name="Goldberg J."/>
            <person name="Griggs A."/>
            <person name="Gujja S."/>
            <person name="Hansen M."/>
            <person name="Howarth C."/>
            <person name="Imamovic A."/>
            <person name="Larimer J."/>
            <person name="Pearson M."/>
            <person name="Poon T.W."/>
            <person name="Priest M."/>
            <person name="Roberts A."/>
            <person name="Saif S."/>
            <person name="Shea T."/>
            <person name="Sykes S."/>
            <person name="Wortman J."/>
            <person name="Nusbaum C."/>
            <person name="Birren B."/>
        </authorList>
    </citation>
    <scope>NUCLEOTIDE SEQUENCE [LARGE SCALE GENOMIC DNA]</scope>
    <source>
        <strain evidence="11">nilgiri</strain>
    </source>
</reference>
<keyword evidence="3 8" id="KW-0812">Transmembrane</keyword>
<evidence type="ECO:0000256" key="4">
    <source>
        <dbReference type="ARBA" id="ARBA00022927"/>
    </source>
</evidence>
<keyword evidence="2" id="KW-0813">Transport</keyword>
<organism evidence="10 11">
    <name type="scientific">Plasmodium fragile</name>
    <dbReference type="NCBI Taxonomy" id="5857"/>
    <lineage>
        <taxon>Eukaryota</taxon>
        <taxon>Sar</taxon>
        <taxon>Alveolata</taxon>
        <taxon>Apicomplexa</taxon>
        <taxon>Aconoidasida</taxon>
        <taxon>Haemosporida</taxon>
        <taxon>Plasmodiidae</taxon>
        <taxon>Plasmodium</taxon>
        <taxon>Plasmodium (Plasmodium)</taxon>
    </lineage>
</organism>
<dbReference type="SMART" id="SM00397">
    <property type="entry name" value="t_SNARE"/>
    <property type="match status" value="1"/>
</dbReference>
<dbReference type="VEuPathDB" id="PlasmoDB:AK88_04974"/>
<dbReference type="PROSITE" id="PS50192">
    <property type="entry name" value="T_SNARE"/>
    <property type="match status" value="1"/>
</dbReference>
<dbReference type="GeneID" id="24270288"/>
<dbReference type="RefSeq" id="XP_012338001.1">
    <property type="nucleotide sequence ID" value="XM_012482578.1"/>
</dbReference>
<dbReference type="InterPro" id="IPR044766">
    <property type="entry name" value="NPSN/SNAP25-like_N_SNARE"/>
</dbReference>
<evidence type="ECO:0000256" key="6">
    <source>
        <dbReference type="ARBA" id="ARBA00023136"/>
    </source>
</evidence>
<feature type="coiled-coil region" evidence="7">
    <location>
        <begin position="8"/>
        <end position="35"/>
    </location>
</feature>
<dbReference type="EMBL" id="KQ001728">
    <property type="protein sequence ID" value="KJP85401.1"/>
    <property type="molecule type" value="Genomic_DNA"/>
</dbReference>
<sequence length="243" mass="28720">MSEIFFYIDEIDNLLEDYRKLLIDLKKEVEQNDERSTKKCIEDIHFLNERIKTAKDAHFIEMRNLPEEEQNNYILKIKGKMAILEDLNIQFDFLKSKILYAQKEVNRMKEQNRVQYVTPKDMKNRGDFMQDQTEESILRMKMMVNESEQITRDAAVKLNEQNEKLKRVKDKVDDVDTNVSSAKETLKEIAKEAVTDRFVRFLSLLIFIVLIVLITVLSISKKKPLEVEGGRRPPMRSEEQLIS</sequence>
<dbReference type="GO" id="GO:0005484">
    <property type="term" value="F:SNAP receptor activity"/>
    <property type="evidence" value="ECO:0007669"/>
    <property type="project" value="InterPro"/>
</dbReference>
<feature type="coiled-coil region" evidence="7">
    <location>
        <begin position="151"/>
        <end position="185"/>
    </location>
</feature>
<dbReference type="GO" id="GO:0012507">
    <property type="term" value="C:ER to Golgi transport vesicle membrane"/>
    <property type="evidence" value="ECO:0007669"/>
    <property type="project" value="TreeGrafter"/>
</dbReference>
<evidence type="ECO:0000313" key="10">
    <source>
        <dbReference type="EMBL" id="KJP85401.1"/>
    </source>
</evidence>
<evidence type="ECO:0000256" key="3">
    <source>
        <dbReference type="ARBA" id="ARBA00022692"/>
    </source>
</evidence>
<gene>
    <name evidence="10" type="ORF">AK88_04974</name>
</gene>
<keyword evidence="4" id="KW-0653">Protein transport</keyword>
<keyword evidence="5 8" id="KW-1133">Transmembrane helix</keyword>
<accession>A0A0D9QI53</accession>
<dbReference type="PANTHER" id="PTHR21230">
    <property type="entry name" value="VESICLE TRANSPORT V-SNARE PROTEIN VTI1-RELATED"/>
    <property type="match status" value="1"/>
</dbReference>
<keyword evidence="11" id="KW-1185">Reference proteome</keyword>
<dbReference type="AlphaFoldDB" id="A0A0D9QI53"/>
<evidence type="ECO:0000313" key="11">
    <source>
        <dbReference type="Proteomes" id="UP000054561"/>
    </source>
</evidence>
<dbReference type="InterPro" id="IPR000727">
    <property type="entry name" value="T_SNARE_dom"/>
</dbReference>
<dbReference type="PANTHER" id="PTHR21230:SF1">
    <property type="entry name" value="GOLGI SNAP RECEPTOR COMPLEX MEMBER 2"/>
    <property type="match status" value="1"/>
</dbReference>
<dbReference type="GO" id="GO:0006906">
    <property type="term" value="P:vesicle fusion"/>
    <property type="evidence" value="ECO:0007669"/>
    <property type="project" value="TreeGrafter"/>
</dbReference>
<dbReference type="Proteomes" id="UP000054561">
    <property type="component" value="Unassembled WGS sequence"/>
</dbReference>
<evidence type="ECO:0000256" key="5">
    <source>
        <dbReference type="ARBA" id="ARBA00022989"/>
    </source>
</evidence>
<dbReference type="Gene3D" id="1.20.5.110">
    <property type="match status" value="1"/>
</dbReference>
<dbReference type="GO" id="GO:0015031">
    <property type="term" value="P:protein transport"/>
    <property type="evidence" value="ECO:0007669"/>
    <property type="project" value="UniProtKB-KW"/>
</dbReference>
<feature type="domain" description="T-SNARE coiled-coil homology" evidence="9">
    <location>
        <begin position="127"/>
        <end position="189"/>
    </location>
</feature>
<dbReference type="GO" id="GO:0005794">
    <property type="term" value="C:Golgi apparatus"/>
    <property type="evidence" value="ECO:0007669"/>
    <property type="project" value="TreeGrafter"/>
</dbReference>
<proteinExistence type="predicted"/>
<protein>
    <recommendedName>
        <fullName evidence="9">t-SNARE coiled-coil homology domain-containing protein</fullName>
    </recommendedName>
</protein>
<evidence type="ECO:0000259" key="9">
    <source>
        <dbReference type="PROSITE" id="PS50192"/>
    </source>
</evidence>
<dbReference type="GO" id="GO:0005789">
    <property type="term" value="C:endoplasmic reticulum membrane"/>
    <property type="evidence" value="ECO:0007669"/>
    <property type="project" value="TreeGrafter"/>
</dbReference>
<dbReference type="Pfam" id="PF12352">
    <property type="entry name" value="V-SNARE_C"/>
    <property type="match status" value="1"/>
</dbReference>
<dbReference type="SUPFAM" id="SSF58038">
    <property type="entry name" value="SNARE fusion complex"/>
    <property type="match status" value="1"/>
</dbReference>
<comment type="subcellular location">
    <subcellularLocation>
        <location evidence="1">Membrane</location>
        <topology evidence="1">Single-pass type IV membrane protein</topology>
    </subcellularLocation>
</comment>
<dbReference type="GO" id="GO:0000149">
    <property type="term" value="F:SNARE binding"/>
    <property type="evidence" value="ECO:0007669"/>
    <property type="project" value="TreeGrafter"/>
</dbReference>
<evidence type="ECO:0000256" key="8">
    <source>
        <dbReference type="SAM" id="Phobius"/>
    </source>
</evidence>
<evidence type="ECO:0000256" key="1">
    <source>
        <dbReference type="ARBA" id="ARBA00004211"/>
    </source>
</evidence>
<dbReference type="OrthoDB" id="19261at2759"/>
<feature type="transmembrane region" description="Helical" evidence="8">
    <location>
        <begin position="198"/>
        <end position="219"/>
    </location>
</feature>
<dbReference type="OMA" id="DNGNRMM"/>
<name>A0A0D9QI53_PLAFR</name>
<evidence type="ECO:0000256" key="7">
    <source>
        <dbReference type="SAM" id="Coils"/>
    </source>
</evidence>
<dbReference type="GO" id="GO:0031201">
    <property type="term" value="C:SNARE complex"/>
    <property type="evidence" value="ECO:0007669"/>
    <property type="project" value="InterPro"/>
</dbReference>
<dbReference type="CDD" id="cd15861">
    <property type="entry name" value="SNARE_SNAP25N_23N_29N_SEC9N"/>
    <property type="match status" value="1"/>
</dbReference>
<dbReference type="GO" id="GO:0031902">
    <property type="term" value="C:late endosome membrane"/>
    <property type="evidence" value="ECO:0007669"/>
    <property type="project" value="TreeGrafter"/>
</dbReference>
<evidence type="ECO:0000256" key="2">
    <source>
        <dbReference type="ARBA" id="ARBA00022448"/>
    </source>
</evidence>
<keyword evidence="6 8" id="KW-0472">Membrane</keyword>